<keyword evidence="3" id="KW-1185">Reference proteome</keyword>
<evidence type="ECO:0000313" key="2">
    <source>
        <dbReference type="EMBL" id="KZT28007.1"/>
    </source>
</evidence>
<organism evidence="2 3">
    <name type="scientific">Neolentinus lepideus HHB14362 ss-1</name>
    <dbReference type="NCBI Taxonomy" id="1314782"/>
    <lineage>
        <taxon>Eukaryota</taxon>
        <taxon>Fungi</taxon>
        <taxon>Dikarya</taxon>
        <taxon>Basidiomycota</taxon>
        <taxon>Agaricomycotina</taxon>
        <taxon>Agaricomycetes</taxon>
        <taxon>Gloeophyllales</taxon>
        <taxon>Gloeophyllaceae</taxon>
        <taxon>Neolentinus</taxon>
    </lineage>
</organism>
<reference evidence="2 3" key="1">
    <citation type="journal article" date="2016" name="Mol. Biol. Evol.">
        <title>Comparative Genomics of Early-Diverging Mushroom-Forming Fungi Provides Insights into the Origins of Lignocellulose Decay Capabilities.</title>
        <authorList>
            <person name="Nagy L.G."/>
            <person name="Riley R."/>
            <person name="Tritt A."/>
            <person name="Adam C."/>
            <person name="Daum C."/>
            <person name="Floudas D."/>
            <person name="Sun H."/>
            <person name="Yadav J.S."/>
            <person name="Pangilinan J."/>
            <person name="Larsson K.H."/>
            <person name="Matsuura K."/>
            <person name="Barry K."/>
            <person name="Labutti K."/>
            <person name="Kuo R."/>
            <person name="Ohm R.A."/>
            <person name="Bhattacharya S.S."/>
            <person name="Shirouzu T."/>
            <person name="Yoshinaga Y."/>
            <person name="Martin F.M."/>
            <person name="Grigoriev I.V."/>
            <person name="Hibbett D.S."/>
        </authorList>
    </citation>
    <scope>NUCLEOTIDE SEQUENCE [LARGE SCALE GENOMIC DNA]</scope>
    <source>
        <strain evidence="2 3">HHB14362 ss-1</strain>
    </source>
</reference>
<feature type="compositionally biased region" description="Low complexity" evidence="1">
    <location>
        <begin position="53"/>
        <end position="75"/>
    </location>
</feature>
<gene>
    <name evidence="2" type="ORF">NEOLEDRAFT_1129920</name>
</gene>
<dbReference type="Proteomes" id="UP000076761">
    <property type="component" value="Unassembled WGS sequence"/>
</dbReference>
<dbReference type="InParanoid" id="A0A165UDX6"/>
<protein>
    <submittedName>
        <fullName evidence="2">Uncharacterized protein</fullName>
    </submittedName>
</protein>
<evidence type="ECO:0000313" key="3">
    <source>
        <dbReference type="Proteomes" id="UP000076761"/>
    </source>
</evidence>
<proteinExistence type="predicted"/>
<dbReference type="EMBL" id="KV425559">
    <property type="protein sequence ID" value="KZT28007.1"/>
    <property type="molecule type" value="Genomic_DNA"/>
</dbReference>
<evidence type="ECO:0000256" key="1">
    <source>
        <dbReference type="SAM" id="MobiDB-lite"/>
    </source>
</evidence>
<feature type="region of interest" description="Disordered" evidence="1">
    <location>
        <begin position="21"/>
        <end position="75"/>
    </location>
</feature>
<name>A0A165UDX6_9AGAM</name>
<dbReference type="AlphaFoldDB" id="A0A165UDX6"/>
<sequence>MCQYHEEDKQFQTTMVMTMRRSSGNDDNIVTPCKRSVGDDKTDEGLETSGTSLTDAAPDTAPNAVPDAAAAAPSNTSLTSAFPDAALTVPDACAAAVPNATSSAVRAF</sequence>
<accession>A0A165UDX6</accession>